<proteinExistence type="predicted"/>
<accession>A0ACA9TX26</accession>
<keyword evidence="2" id="KW-1185">Reference proteome</keyword>
<name>A0ACA9TX26_BIOOC</name>
<organism evidence="1 2">
    <name type="scientific">Clonostachys rosea f. rosea IK726</name>
    <dbReference type="NCBI Taxonomy" id="1349383"/>
    <lineage>
        <taxon>Eukaryota</taxon>
        <taxon>Fungi</taxon>
        <taxon>Dikarya</taxon>
        <taxon>Ascomycota</taxon>
        <taxon>Pezizomycotina</taxon>
        <taxon>Sordariomycetes</taxon>
        <taxon>Hypocreomycetidae</taxon>
        <taxon>Hypocreales</taxon>
        <taxon>Bionectriaceae</taxon>
        <taxon>Clonostachys</taxon>
    </lineage>
</organism>
<sequence length="192" mass="21721">MLARKFCQDSIHAVPRFLPSLGSGQETPVSIRVGRDGHEYTPGWAGEKGMSASVMPVLDRKSGTLFAAKEPYYKSNDDPATRKSLWEAIENEFRLLERLDHPHIVSAVEFVGSRHREELDEPPWLTMEYIPQTLVITRLSEQAAVIIASQSFCALASLHANHIVHLNISRESHQQHQKGHQAKTSDQEEMHY</sequence>
<evidence type="ECO:0000313" key="2">
    <source>
        <dbReference type="Proteomes" id="UP000836387"/>
    </source>
</evidence>
<gene>
    <name evidence="1" type="ORF">CRV2_00012279</name>
</gene>
<dbReference type="Proteomes" id="UP000836387">
    <property type="component" value="Unassembled WGS sequence"/>
</dbReference>
<comment type="caution">
    <text evidence="1">The sequence shown here is derived from an EMBL/GenBank/DDBJ whole genome shotgun (WGS) entry which is preliminary data.</text>
</comment>
<dbReference type="EMBL" id="CADEHS020000009">
    <property type="protein sequence ID" value="CAG9945541.1"/>
    <property type="molecule type" value="Genomic_DNA"/>
</dbReference>
<reference evidence="1" key="1">
    <citation type="submission" date="2020-04" db="EMBL/GenBank/DDBJ databases">
        <authorList>
            <person name="Broberg M."/>
        </authorList>
    </citation>
    <scope>NUCLEOTIDE SEQUENCE</scope>
</reference>
<evidence type="ECO:0000313" key="1">
    <source>
        <dbReference type="EMBL" id="CAG9945541.1"/>
    </source>
</evidence>
<reference evidence="1" key="2">
    <citation type="submission" date="2021-10" db="EMBL/GenBank/DDBJ databases">
        <authorList>
            <person name="Piombo E."/>
        </authorList>
    </citation>
    <scope>NUCLEOTIDE SEQUENCE</scope>
</reference>
<protein>
    <submittedName>
        <fullName evidence="1">Uncharacterized protein</fullName>
    </submittedName>
</protein>